<evidence type="ECO:0000313" key="2">
    <source>
        <dbReference type="Proteomes" id="UP000229317"/>
    </source>
</evidence>
<proteinExistence type="predicted"/>
<reference evidence="1 2" key="1">
    <citation type="submission" date="2017-09" db="EMBL/GenBank/DDBJ databases">
        <title>Depth-based differentiation of microbial function through sediment-hosted aquifers and enrichment of novel symbionts in the deep terrestrial subsurface.</title>
        <authorList>
            <person name="Probst A.J."/>
            <person name="Ladd B."/>
            <person name="Jarett J.K."/>
            <person name="Geller-Mcgrath D.E."/>
            <person name="Sieber C.M."/>
            <person name="Emerson J.B."/>
            <person name="Anantharaman K."/>
            <person name="Thomas B.C."/>
            <person name="Malmstrom R."/>
            <person name="Stieglmeier M."/>
            <person name="Klingl A."/>
            <person name="Woyke T."/>
            <person name="Ryan C.M."/>
            <person name="Banfield J.F."/>
        </authorList>
    </citation>
    <scope>NUCLEOTIDE SEQUENCE [LARGE SCALE GENOMIC DNA]</scope>
    <source>
        <strain evidence="1">CG11_big_fil_rev_8_21_14_0_20_40_15</strain>
    </source>
</reference>
<dbReference type="EMBL" id="PCVO01000045">
    <property type="protein sequence ID" value="PIQ75125.1"/>
    <property type="molecule type" value="Genomic_DNA"/>
</dbReference>
<protein>
    <submittedName>
        <fullName evidence="1">Uncharacterized protein</fullName>
    </submittedName>
</protein>
<name>A0A2H0KV08_9BACT</name>
<evidence type="ECO:0000313" key="1">
    <source>
        <dbReference type="EMBL" id="PIQ75125.1"/>
    </source>
</evidence>
<dbReference type="AlphaFoldDB" id="A0A2H0KV08"/>
<dbReference type="Proteomes" id="UP000229317">
    <property type="component" value="Unassembled WGS sequence"/>
</dbReference>
<comment type="caution">
    <text evidence="1">The sequence shown here is derived from an EMBL/GenBank/DDBJ whole genome shotgun (WGS) entry which is preliminary data.</text>
</comment>
<accession>A0A2H0KV08</accession>
<organism evidence="1 2">
    <name type="scientific">Candidatus Portnoybacteria bacterium CG11_big_fil_rev_8_21_14_0_20_40_15</name>
    <dbReference type="NCBI Taxonomy" id="1974817"/>
    <lineage>
        <taxon>Bacteria</taxon>
        <taxon>Candidatus Portnoyibacteriota</taxon>
    </lineage>
</organism>
<sequence>MRSPYLSCEKINKSKIVCSKKCRALAEYQTFLKIQSTSSESFDGITTLPYFFRYMHGNNAFFDPFKDQFF</sequence>
<gene>
    <name evidence="1" type="ORF">COV84_02930</name>
</gene>